<dbReference type="InterPro" id="IPR000595">
    <property type="entry name" value="cNMP-bd_dom"/>
</dbReference>
<evidence type="ECO:0000259" key="1">
    <source>
        <dbReference type="PROSITE" id="PS50042"/>
    </source>
</evidence>
<dbReference type="InterPro" id="IPR018490">
    <property type="entry name" value="cNMP-bd_dom_sf"/>
</dbReference>
<dbReference type="CDD" id="cd00038">
    <property type="entry name" value="CAP_ED"/>
    <property type="match status" value="1"/>
</dbReference>
<reference evidence="2" key="1">
    <citation type="submission" date="2020-10" db="EMBL/GenBank/DDBJ databases">
        <title>Connecting structure to function with the recovery of over 1000 high-quality activated sludge metagenome-assembled genomes encoding full-length rRNA genes using long-read sequencing.</title>
        <authorList>
            <person name="Singleton C.M."/>
            <person name="Petriglieri F."/>
            <person name="Kristensen J.M."/>
            <person name="Kirkegaard R.H."/>
            <person name="Michaelsen T.Y."/>
            <person name="Andersen M.H."/>
            <person name="Karst S.M."/>
            <person name="Dueholm M.S."/>
            <person name="Nielsen P.H."/>
            <person name="Albertsen M."/>
        </authorList>
    </citation>
    <scope>NUCLEOTIDE SEQUENCE</scope>
    <source>
        <strain evidence="2">Ribe_18-Q3-R11-54_MAXAC.001</strain>
    </source>
</reference>
<dbReference type="AlphaFoldDB" id="A0A9D7XU48"/>
<dbReference type="Proteomes" id="UP000886632">
    <property type="component" value="Unassembled WGS sequence"/>
</dbReference>
<dbReference type="Pfam" id="PF00027">
    <property type="entry name" value="cNMP_binding"/>
    <property type="match status" value="1"/>
</dbReference>
<evidence type="ECO:0000313" key="3">
    <source>
        <dbReference type="Proteomes" id="UP000886632"/>
    </source>
</evidence>
<protein>
    <submittedName>
        <fullName evidence="2">Crp/Fnr family transcriptional regulator</fullName>
    </submittedName>
</protein>
<gene>
    <name evidence="2" type="ORF">IPP00_05905</name>
</gene>
<accession>A0A9D7XU48</accession>
<dbReference type="SUPFAM" id="SSF51206">
    <property type="entry name" value="cAMP-binding domain-like"/>
    <property type="match status" value="1"/>
</dbReference>
<dbReference type="InterPro" id="IPR014710">
    <property type="entry name" value="RmlC-like_jellyroll"/>
</dbReference>
<proteinExistence type="predicted"/>
<dbReference type="EMBL" id="JADKGK010000013">
    <property type="protein sequence ID" value="MBL0003523.1"/>
    <property type="molecule type" value="Genomic_DNA"/>
</dbReference>
<comment type="caution">
    <text evidence="2">The sequence shown here is derived from an EMBL/GenBank/DDBJ whole genome shotgun (WGS) entry which is preliminary data.</text>
</comment>
<dbReference type="Gene3D" id="2.60.120.10">
    <property type="entry name" value="Jelly Rolls"/>
    <property type="match status" value="1"/>
</dbReference>
<sequence length="229" mass="25339">MSVPAAGTSLRGVLETLAGGSLPAWDTLAPHLNVVRMRKGTVLFDVGANVPYFYVVRRGTVVISAPDSQGREWIVNFCEPGDIVASMSSIAPSGLRRLGSLNNVPRVPALRAMAASPTKATALRHAELDRLDGRHLEWLCSRYVEWSNALLAALFSYTLAKEKRERELLTMTPEERYRQFVHDYPHLLDDLTQKDVARHLGITPVGLSRIASRVRANAQPETDDEGLLR</sequence>
<name>A0A9D7XU48_9MICO</name>
<dbReference type="PROSITE" id="PS50042">
    <property type="entry name" value="CNMP_BINDING_3"/>
    <property type="match status" value="1"/>
</dbReference>
<evidence type="ECO:0000313" key="2">
    <source>
        <dbReference type="EMBL" id="MBL0003523.1"/>
    </source>
</evidence>
<organism evidence="2 3">
    <name type="scientific">Candidatus Phosphoribacter hodrii</name>
    <dbReference type="NCBI Taxonomy" id="2953743"/>
    <lineage>
        <taxon>Bacteria</taxon>
        <taxon>Bacillati</taxon>
        <taxon>Actinomycetota</taxon>
        <taxon>Actinomycetes</taxon>
        <taxon>Micrococcales</taxon>
        <taxon>Dermatophilaceae</taxon>
        <taxon>Candidatus Phosphoribacter</taxon>
    </lineage>
</organism>
<feature type="domain" description="Cyclic nucleotide-binding" evidence="1">
    <location>
        <begin position="28"/>
        <end position="131"/>
    </location>
</feature>